<organism evidence="1 2">
    <name type="scientific">Rhizophagus clarus</name>
    <dbReference type="NCBI Taxonomy" id="94130"/>
    <lineage>
        <taxon>Eukaryota</taxon>
        <taxon>Fungi</taxon>
        <taxon>Fungi incertae sedis</taxon>
        <taxon>Mucoromycota</taxon>
        <taxon>Glomeromycotina</taxon>
        <taxon>Glomeromycetes</taxon>
        <taxon>Glomerales</taxon>
        <taxon>Glomeraceae</taxon>
        <taxon>Rhizophagus</taxon>
    </lineage>
</organism>
<sequence length="103" mass="12205">MIEGLIATFPSRRMLLKRTKTRGHHENSERRLVNVISNANIKEKEKHEPEKYHLQPVLRYLDDTSETARLHFNMWNFKANTSDLFKSLSRSPRWRSDQTIPSA</sequence>
<protein>
    <submittedName>
        <fullName evidence="1">Uncharacterized protein</fullName>
    </submittedName>
</protein>
<evidence type="ECO:0000313" key="2">
    <source>
        <dbReference type="Proteomes" id="UP000615446"/>
    </source>
</evidence>
<comment type="caution">
    <text evidence="1">The sequence shown here is derived from an EMBL/GenBank/DDBJ whole genome shotgun (WGS) entry which is preliminary data.</text>
</comment>
<proteinExistence type="predicted"/>
<evidence type="ECO:0000313" key="1">
    <source>
        <dbReference type="EMBL" id="GES90205.1"/>
    </source>
</evidence>
<reference evidence="1" key="1">
    <citation type="submission" date="2019-10" db="EMBL/GenBank/DDBJ databases">
        <title>Conservation and host-specific expression of non-tandemly repeated heterogenous ribosome RNA gene in arbuscular mycorrhizal fungi.</title>
        <authorList>
            <person name="Maeda T."/>
            <person name="Kobayashi Y."/>
            <person name="Nakagawa T."/>
            <person name="Ezawa T."/>
            <person name="Yamaguchi K."/>
            <person name="Bino T."/>
            <person name="Nishimoto Y."/>
            <person name="Shigenobu S."/>
            <person name="Kawaguchi M."/>
        </authorList>
    </citation>
    <scope>NUCLEOTIDE SEQUENCE</scope>
    <source>
        <strain evidence="1">HR1</strain>
    </source>
</reference>
<dbReference type="EMBL" id="BLAL01000194">
    <property type="protein sequence ID" value="GES90205.1"/>
    <property type="molecule type" value="Genomic_DNA"/>
</dbReference>
<dbReference type="Proteomes" id="UP000615446">
    <property type="component" value="Unassembled WGS sequence"/>
</dbReference>
<accession>A0A8H3LQ78</accession>
<dbReference type="AlphaFoldDB" id="A0A8H3LQ78"/>
<gene>
    <name evidence="1" type="ORF">RCL2_001706700</name>
</gene>
<name>A0A8H3LQ78_9GLOM</name>